<evidence type="ECO:0000256" key="4">
    <source>
        <dbReference type="ARBA" id="ARBA00022676"/>
    </source>
</evidence>
<protein>
    <recommendedName>
        <fullName evidence="7">Glycogen synthase</fullName>
        <ecNumber evidence="7">2.4.1.21</ecNumber>
    </recommendedName>
    <alternativeName>
        <fullName evidence="7">Starch [bacterial glycogen] synthase</fullName>
    </alternativeName>
</protein>
<dbReference type="Gene3D" id="3.40.50.2000">
    <property type="entry name" value="Glycogen Phosphorylase B"/>
    <property type="match status" value="2"/>
</dbReference>
<evidence type="ECO:0000256" key="1">
    <source>
        <dbReference type="ARBA" id="ARBA00001478"/>
    </source>
</evidence>
<accession>A0A7G9B886</accession>
<proteinExistence type="inferred from homology"/>
<feature type="domain" description="Starch synthase catalytic" evidence="9">
    <location>
        <begin position="22"/>
        <end position="255"/>
    </location>
</feature>
<evidence type="ECO:0000313" key="10">
    <source>
        <dbReference type="EMBL" id="QNL45767.1"/>
    </source>
</evidence>
<evidence type="ECO:0000256" key="3">
    <source>
        <dbReference type="ARBA" id="ARBA00010281"/>
    </source>
</evidence>
<organism evidence="10 11">
    <name type="scientific">Oscillibacter hominis</name>
    <dbReference type="NCBI Taxonomy" id="2763056"/>
    <lineage>
        <taxon>Bacteria</taxon>
        <taxon>Bacillati</taxon>
        <taxon>Bacillota</taxon>
        <taxon>Clostridia</taxon>
        <taxon>Eubacteriales</taxon>
        <taxon>Oscillospiraceae</taxon>
        <taxon>Oscillibacter</taxon>
    </lineage>
</organism>
<dbReference type="EMBL" id="CP060490">
    <property type="protein sequence ID" value="QNL45767.1"/>
    <property type="molecule type" value="Genomic_DNA"/>
</dbReference>
<keyword evidence="5 7" id="KW-0808">Transferase</keyword>
<dbReference type="GO" id="GO:0009011">
    <property type="term" value="F:alpha-1,4-glucan glucosyltransferase (ADP-glucose donor) activity"/>
    <property type="evidence" value="ECO:0007669"/>
    <property type="project" value="UniProtKB-UniRule"/>
</dbReference>
<dbReference type="NCBIfam" id="TIGR02095">
    <property type="entry name" value="glgA"/>
    <property type="match status" value="1"/>
</dbReference>
<dbReference type="KEGG" id="ohi:H8790_00960"/>
<evidence type="ECO:0000259" key="8">
    <source>
        <dbReference type="Pfam" id="PF00534"/>
    </source>
</evidence>
<keyword evidence="4 7" id="KW-0328">Glycosyltransferase</keyword>
<gene>
    <name evidence="7 10" type="primary">glgA</name>
    <name evidence="10" type="ORF">H8790_00960</name>
</gene>
<comment type="catalytic activity">
    <reaction evidence="1 7">
        <text>[(1-&gt;4)-alpha-D-glucosyl](n) + ADP-alpha-D-glucose = [(1-&gt;4)-alpha-D-glucosyl](n+1) + ADP + H(+)</text>
        <dbReference type="Rhea" id="RHEA:18189"/>
        <dbReference type="Rhea" id="RHEA-COMP:9584"/>
        <dbReference type="Rhea" id="RHEA-COMP:9587"/>
        <dbReference type="ChEBI" id="CHEBI:15378"/>
        <dbReference type="ChEBI" id="CHEBI:15444"/>
        <dbReference type="ChEBI" id="CHEBI:57498"/>
        <dbReference type="ChEBI" id="CHEBI:456216"/>
        <dbReference type="EC" id="2.4.1.21"/>
    </reaction>
</comment>
<name>A0A7G9B886_9FIRM</name>
<evidence type="ECO:0000313" key="11">
    <source>
        <dbReference type="Proteomes" id="UP000515960"/>
    </source>
</evidence>
<evidence type="ECO:0000256" key="2">
    <source>
        <dbReference type="ARBA" id="ARBA00002764"/>
    </source>
</evidence>
<evidence type="ECO:0000259" key="9">
    <source>
        <dbReference type="Pfam" id="PF08323"/>
    </source>
</evidence>
<dbReference type="GO" id="GO:0005978">
    <property type="term" value="P:glycogen biosynthetic process"/>
    <property type="evidence" value="ECO:0007669"/>
    <property type="project" value="UniProtKB-UniRule"/>
</dbReference>
<dbReference type="Pfam" id="PF08323">
    <property type="entry name" value="Glyco_transf_5"/>
    <property type="match status" value="1"/>
</dbReference>
<dbReference type="PANTHER" id="PTHR45825">
    <property type="entry name" value="GRANULE-BOUND STARCH SYNTHASE 1, CHLOROPLASTIC/AMYLOPLASTIC"/>
    <property type="match status" value="1"/>
</dbReference>
<dbReference type="CDD" id="cd03791">
    <property type="entry name" value="GT5_Glycogen_synthase_DULL1-like"/>
    <property type="match status" value="1"/>
</dbReference>
<dbReference type="UniPathway" id="UPA00164"/>
<dbReference type="NCBIfam" id="NF001898">
    <property type="entry name" value="PRK00654.1-1"/>
    <property type="match status" value="1"/>
</dbReference>
<evidence type="ECO:0000256" key="6">
    <source>
        <dbReference type="ARBA" id="ARBA00023056"/>
    </source>
</evidence>
<dbReference type="GO" id="GO:0004373">
    <property type="term" value="F:alpha-1,4-glucan glucosyltransferase (UDP-glucose donor) activity"/>
    <property type="evidence" value="ECO:0007669"/>
    <property type="project" value="InterPro"/>
</dbReference>
<dbReference type="HAMAP" id="MF_00484">
    <property type="entry name" value="Glycogen_synth"/>
    <property type="match status" value="1"/>
</dbReference>
<dbReference type="InterPro" id="IPR011835">
    <property type="entry name" value="GS/SS"/>
</dbReference>
<comment type="pathway">
    <text evidence="7">Glycan biosynthesis; glycogen biosynthesis.</text>
</comment>
<feature type="binding site" evidence="7">
    <location>
        <position position="35"/>
    </location>
    <ligand>
        <name>ADP-alpha-D-glucose</name>
        <dbReference type="ChEBI" id="CHEBI:57498"/>
    </ligand>
</feature>
<comment type="function">
    <text evidence="2 7">Synthesizes alpha-1,4-glucan chains using ADP-glucose.</text>
</comment>
<dbReference type="Pfam" id="PF00534">
    <property type="entry name" value="Glycos_transf_1"/>
    <property type="match status" value="1"/>
</dbReference>
<dbReference type="AlphaFoldDB" id="A0A7G9B886"/>
<evidence type="ECO:0000256" key="7">
    <source>
        <dbReference type="HAMAP-Rule" id="MF_00484"/>
    </source>
</evidence>
<sequence>MDSLSVNEAAGFPAAAEPAPRRILYVTSEAVPFCKTGGLADVAGSLPQALAAAGNQVAVILPLYQKVKDAFGDKLEFMKYIYVRLAWRSLYCGLFRMEKDGVTWYFVDNEQYFKRPELYGYYDDGERFAYFCRAVVELLPHLDFWPQVIHCNDWQSALVPVYLKDDGVREEGLQGIRTVITVHNIEYQGRYGKETLGDLFGLNAGWLRDGTLEMDGDINLIKGAMLCADAVTAVSPTYAQELKFAYFAHGLESIVSNCSDKLYGVLNGLDMERYNPEEDRTIAATYSAEDLSGKARDKSELQRLLGLREEADTPVIGMVSRLVSHKGLDLVQQSFQALMELPVQMVLVGKGDYKYEEFFRWAQQHYPGRMCAYIGYNEAMSMNVYAGADLFLMPSRSEPCGLSQMIAMRYGTVPIVRETGGLKDTVQPYEAWRDSGNGFTFANYDGADMLSVISQAVELYRGDREAFRRLQLRGMTGDYSWRRSAEEYRRIYDKILG</sequence>
<comment type="similarity">
    <text evidence="3 7">Belongs to the glycosyltransferase 1 family. Bacterial/plant glycogen synthase subfamily.</text>
</comment>
<dbReference type="Proteomes" id="UP000515960">
    <property type="component" value="Chromosome"/>
</dbReference>
<reference evidence="10 11" key="1">
    <citation type="submission" date="2020-08" db="EMBL/GenBank/DDBJ databases">
        <authorList>
            <person name="Liu C."/>
            <person name="Sun Q."/>
        </authorList>
    </citation>
    <scope>NUCLEOTIDE SEQUENCE [LARGE SCALE GENOMIC DNA]</scope>
    <source>
        <strain evidence="10 11">NSJ-62</strain>
    </source>
</reference>
<feature type="domain" description="Glycosyl transferase family 1" evidence="8">
    <location>
        <begin position="310"/>
        <end position="459"/>
    </location>
</feature>
<evidence type="ECO:0000256" key="5">
    <source>
        <dbReference type="ARBA" id="ARBA00022679"/>
    </source>
</evidence>
<dbReference type="PANTHER" id="PTHR45825:SF11">
    <property type="entry name" value="ALPHA AMYLASE DOMAIN-CONTAINING PROTEIN"/>
    <property type="match status" value="1"/>
</dbReference>
<dbReference type="EC" id="2.4.1.21" evidence="7"/>
<keyword evidence="11" id="KW-1185">Reference proteome</keyword>
<dbReference type="SUPFAM" id="SSF53756">
    <property type="entry name" value="UDP-Glycosyltransferase/glycogen phosphorylase"/>
    <property type="match status" value="1"/>
</dbReference>
<dbReference type="InterPro" id="IPR013534">
    <property type="entry name" value="Starch_synth_cat_dom"/>
</dbReference>
<keyword evidence="6 7" id="KW-0320">Glycogen biosynthesis</keyword>
<dbReference type="InterPro" id="IPR001296">
    <property type="entry name" value="Glyco_trans_1"/>
</dbReference>